<dbReference type="IntAct" id="L8E9Q5">
    <property type="interactions" value="4"/>
</dbReference>
<proteinExistence type="evidence at protein level"/>
<organism evidence="2">
    <name type="scientific">Homo sapiens</name>
    <name type="common">Human</name>
    <dbReference type="NCBI Taxonomy" id="9606"/>
    <lineage>
        <taxon>Eukaryota</taxon>
        <taxon>Metazoa</taxon>
        <taxon>Chordata</taxon>
        <taxon>Craniata</taxon>
        <taxon>Vertebrata</taxon>
        <taxon>Euteleostomi</taxon>
        <taxon>Mammalia</taxon>
        <taxon>Eutheria</taxon>
        <taxon>Euarchontoglires</taxon>
        <taxon>Primates</taxon>
        <taxon>Haplorrhini</taxon>
        <taxon>Catarrhini</taxon>
        <taxon>Hominidae</taxon>
        <taxon>Homo</taxon>
    </lineage>
</organism>
<reference evidence="2" key="1">
    <citation type="journal article" date="2013" name="PLoS ONE">
        <title>Direct detection of alternative open reading frames translation products in human significantly expands the proteome.</title>
        <authorList>
            <person name="Vanderperre B."/>
            <person name="Lucier J.-F."/>
            <person name="Motard J."/>
            <person name="Tremblay G."/>
            <person name="Vanderperre S."/>
            <person name="Wisztorski M."/>
            <person name="Salzet M."/>
            <person name="Boisvert F.-M."/>
            <person name="Roucou X."/>
        </authorList>
    </citation>
    <scope>NUCLEOTIDE SEQUENCE</scope>
</reference>
<comment type="interaction">
    <interactant intactId="EBI-25843781">
        <id>L8E9Q5</id>
    </interactant>
    <interactant intactId="EBI-372899">
        <id>Q13148</id>
        <label>TARDBP</label>
    </interactant>
    <organismsDiffer>false</organismsDiffer>
    <experiments>3</experiments>
</comment>
<dbReference type="EMBL" id="HF584397">
    <property type="protein sequence ID" value="CCQ43894.1"/>
    <property type="molecule type" value="Genomic_DNA"/>
</dbReference>
<comment type="interaction">
    <interactant intactId="EBI-25843781">
        <id>L8E9Q5</id>
    </interactant>
    <interactant intactId="EBI-10976677">
        <id>G5E9A7</id>
        <label>DMWD</label>
    </interactant>
    <organismsDiffer>false</organismsDiffer>
    <experiments>3</experiments>
</comment>
<feature type="region of interest" description="Disordered" evidence="1">
    <location>
        <begin position="53"/>
        <end position="120"/>
    </location>
</feature>
<feature type="region of interest" description="Disordered" evidence="1">
    <location>
        <begin position="1"/>
        <end position="23"/>
    </location>
</feature>
<feature type="compositionally biased region" description="Pro residues" evidence="1">
    <location>
        <begin position="95"/>
        <end position="112"/>
    </location>
</feature>
<sequence length="120" mass="12227">MCPELPGRAPLLGGARVRPLGDTGRLLPATATVQAGAPHRQHWPGTLLLGALRPGGQPPGLAQRGSPAPPRGVRAAPGHGFGPGLRLPHLLQPGAPDPAPVHLPCPLQPAPHPRLLAPRG</sequence>
<evidence type="ECO:0000256" key="1">
    <source>
        <dbReference type="SAM" id="MobiDB-lite"/>
    </source>
</evidence>
<protein>
    <submittedName>
        <fullName evidence="2">Alternative protein TRIM65</fullName>
    </submittedName>
</protein>
<name>L8E9Q5_HUMAN</name>
<dbReference type="OrthoDB" id="5951542at2759"/>
<evidence type="ECO:0000313" key="2">
    <source>
        <dbReference type="EMBL" id="CCQ43894.1"/>
    </source>
</evidence>
<comment type="interaction">
    <interactant intactId="EBI-25843781">
        <id>L8E9Q5</id>
    </interactant>
    <interactant intactId="EBI-10975473">
        <id>O60333-2</id>
        <label>KIF1B</label>
    </interactant>
    <organismsDiffer>false</organismsDiffer>
    <experiments>3</experiments>
</comment>
<gene>
    <name evidence="2" type="primary">TRIM65</name>
</gene>
<dbReference type="ChiTaRS" id="TRIM65">
    <property type="organism name" value="human"/>
</dbReference>
<accession>L8E9Q5</accession>
<dbReference type="AlphaFoldDB" id="L8E9Q5"/>
<comment type="interaction">
    <interactant intactId="EBI-25843781">
        <id>L8E9Q5</id>
    </interactant>
    <interactant intactId="EBI-930964">
        <id>P54253</id>
        <label>ATXN1</label>
    </interactant>
    <organismsDiffer>false</organismsDiffer>
    <experiments>6</experiments>
</comment>